<evidence type="ECO:0000256" key="1">
    <source>
        <dbReference type="SAM" id="MobiDB-lite"/>
    </source>
</evidence>
<feature type="compositionally biased region" description="Low complexity" evidence="1">
    <location>
        <begin position="36"/>
        <end position="63"/>
    </location>
</feature>
<dbReference type="GeneID" id="104966571"/>
<organism evidence="3 4">
    <name type="scientific">Notothenia coriiceps</name>
    <name type="common">black rockcod</name>
    <dbReference type="NCBI Taxonomy" id="8208"/>
    <lineage>
        <taxon>Eukaryota</taxon>
        <taxon>Metazoa</taxon>
        <taxon>Chordata</taxon>
        <taxon>Craniata</taxon>
        <taxon>Vertebrata</taxon>
        <taxon>Euteleostomi</taxon>
        <taxon>Actinopterygii</taxon>
        <taxon>Neopterygii</taxon>
        <taxon>Teleostei</taxon>
        <taxon>Neoteleostei</taxon>
        <taxon>Acanthomorphata</taxon>
        <taxon>Eupercaria</taxon>
        <taxon>Perciformes</taxon>
        <taxon>Notothenioidei</taxon>
        <taxon>Nototheniidae</taxon>
        <taxon>Notothenia</taxon>
    </lineage>
</organism>
<feature type="region of interest" description="Disordered" evidence="1">
    <location>
        <begin position="32"/>
        <end position="63"/>
    </location>
</feature>
<feature type="region of interest" description="Disordered" evidence="1">
    <location>
        <begin position="78"/>
        <end position="112"/>
    </location>
</feature>
<gene>
    <name evidence="4" type="primary">LOC104966571</name>
</gene>
<dbReference type="AlphaFoldDB" id="A0A6I9Q4J3"/>
<feature type="compositionally biased region" description="Polar residues" evidence="1">
    <location>
        <begin position="100"/>
        <end position="110"/>
    </location>
</feature>
<name>A0A6I9Q4J3_9TELE</name>
<dbReference type="Proteomes" id="UP000504611">
    <property type="component" value="Unplaced"/>
</dbReference>
<keyword evidence="2" id="KW-0732">Signal</keyword>
<proteinExistence type="predicted"/>
<keyword evidence="3" id="KW-1185">Reference proteome</keyword>
<evidence type="ECO:0000313" key="3">
    <source>
        <dbReference type="Proteomes" id="UP000504611"/>
    </source>
</evidence>
<dbReference type="RefSeq" id="XP_010794056.1">
    <property type="nucleotide sequence ID" value="XM_010795754.1"/>
</dbReference>
<evidence type="ECO:0000313" key="4">
    <source>
        <dbReference type="RefSeq" id="XP_010794056.1"/>
    </source>
</evidence>
<protein>
    <submittedName>
        <fullName evidence="4">CD99 antigen-like protein 2</fullName>
    </submittedName>
</protein>
<accession>A0A6I9Q4J3</accession>
<dbReference type="KEGG" id="ncc:104966571"/>
<feature type="chain" id="PRO_5026811304" evidence="2">
    <location>
        <begin position="25"/>
        <end position="129"/>
    </location>
</feature>
<evidence type="ECO:0000256" key="2">
    <source>
        <dbReference type="SAM" id="SignalP"/>
    </source>
</evidence>
<reference evidence="4" key="1">
    <citation type="submission" date="2025-08" db="UniProtKB">
        <authorList>
            <consortium name="RefSeq"/>
        </authorList>
    </citation>
    <scope>IDENTIFICATION</scope>
    <source>
        <tissue evidence="4">Muscle</tissue>
    </source>
</reference>
<sequence>MASRSLWSLVLLLALLLPLEVVLSQDFDLADALGDGTSKPSPTPASKPAAPAAPAGGAEAGAGFDSIGDITTITTKAPSKAVTKAPFKPKPKPGERILSFPSQAGNSTAEDQVFIKSLKGGVDRFPKPQ</sequence>
<feature type="signal peptide" evidence="2">
    <location>
        <begin position="1"/>
        <end position="24"/>
    </location>
</feature>